<dbReference type="SMART" id="SM00382">
    <property type="entry name" value="AAA"/>
    <property type="match status" value="1"/>
</dbReference>
<dbReference type="Pfam" id="PF13541">
    <property type="entry name" value="ChlI"/>
    <property type="match status" value="1"/>
</dbReference>
<dbReference type="EMBL" id="RDBE01000007">
    <property type="protein sequence ID" value="RLV48838.1"/>
    <property type="molecule type" value="Genomic_DNA"/>
</dbReference>
<proteinExistence type="inferred from homology"/>
<gene>
    <name evidence="4" type="ORF">D9V37_09520</name>
</gene>
<protein>
    <submittedName>
        <fullName evidence="4">ATP-binding protein</fullName>
    </submittedName>
</protein>
<dbReference type="InterPro" id="IPR014721">
    <property type="entry name" value="Ribsml_uS5_D2-typ_fold_subgr"/>
</dbReference>
<dbReference type="InterPro" id="IPR004482">
    <property type="entry name" value="Mg_chelat-rel"/>
</dbReference>
<comment type="similarity">
    <text evidence="1">Belongs to the Mg-chelatase subunits D/I family. ComM subfamily.</text>
</comment>
<keyword evidence="4" id="KW-0067">ATP-binding</keyword>
<dbReference type="AlphaFoldDB" id="A0A3L8P332"/>
<dbReference type="SUPFAM" id="SSF52540">
    <property type="entry name" value="P-loop containing nucleoside triphosphate hydrolases"/>
    <property type="match status" value="1"/>
</dbReference>
<comment type="caution">
    <text evidence="4">The sequence shown here is derived from an EMBL/GenBank/DDBJ whole genome shotgun (WGS) entry which is preliminary data.</text>
</comment>
<dbReference type="InterPro" id="IPR027417">
    <property type="entry name" value="P-loop_NTPase"/>
</dbReference>
<evidence type="ECO:0000256" key="1">
    <source>
        <dbReference type="ARBA" id="ARBA00006354"/>
    </source>
</evidence>
<keyword evidence="5" id="KW-1185">Reference proteome</keyword>
<organism evidence="4 5">
    <name type="scientific">Nocardioides mangrovicus</name>
    <dbReference type="NCBI Taxonomy" id="2478913"/>
    <lineage>
        <taxon>Bacteria</taxon>
        <taxon>Bacillati</taxon>
        <taxon>Actinomycetota</taxon>
        <taxon>Actinomycetes</taxon>
        <taxon>Propionibacteriales</taxon>
        <taxon>Nocardioidaceae</taxon>
        <taxon>Nocardioides</taxon>
    </lineage>
</organism>
<dbReference type="InterPro" id="IPR025158">
    <property type="entry name" value="Mg_chelat-rel_C"/>
</dbReference>
<dbReference type="InterPro" id="IPR020568">
    <property type="entry name" value="Ribosomal_Su5_D2-typ_SF"/>
</dbReference>
<sequence length="547" mass="58542">MAVATTHTVTLDGATGYVIDVQTDVASGTVSVDVVGRPDVAINEAIARCRSAVLNDDLDWPSSRRVTILLSPADLPKRGPHFDLAIAIGVLAANRAIKPEHLADVVLIGELTLDGRLRAVPGALPMVMAASRRGIRRVIVPEPQAAEAQMVPGTEVYGVRSLRQAIAVLTGAAEIPEAPEVDPLPGQALLRWRGEERLEGLDLADVRGMPDARYALEVAAAGGHHLLLTGPKGAGKTTLAERLPGLLPDLELAESLEVTALHSLAGSLAPGAPIIDRPPFIAPHHSASRASIVGGGTGRVRPGEVSKAHLGILFLDEFPLLSSDIVESLREPLESGDITIARGAEFAVFPARAMVVLAANPCPCGNYSVTHSTNRCTCPRPKRDAYRAKLEGPVADRIDIHRKIMPTRTGSDGRSEPTEQVRRRVMLARSRQSARYLDTHWRLNRDVPGPALTERWPLSPAARLRLDELVYTQGTITQRGAARVHRLAWTVADLRGVEQPGTEELDVALRLRTGEPLLMSSLPRQRPVPLGEAAEPSLALVDGEASA</sequence>
<accession>A0A3L8P332</accession>
<evidence type="ECO:0000313" key="4">
    <source>
        <dbReference type="EMBL" id="RLV48838.1"/>
    </source>
</evidence>
<feature type="domain" description="AAA+ ATPase" evidence="3">
    <location>
        <begin position="222"/>
        <end position="411"/>
    </location>
</feature>
<name>A0A3L8P332_9ACTN</name>
<evidence type="ECO:0000259" key="3">
    <source>
        <dbReference type="SMART" id="SM00382"/>
    </source>
</evidence>
<dbReference type="InterPro" id="IPR045006">
    <property type="entry name" value="CHLI-like"/>
</dbReference>
<dbReference type="Pfam" id="PF01078">
    <property type="entry name" value="Mg_chelatase"/>
    <property type="match status" value="1"/>
</dbReference>
<dbReference type="Proteomes" id="UP000281708">
    <property type="component" value="Unassembled WGS sequence"/>
</dbReference>
<dbReference type="Gene3D" id="3.30.230.10">
    <property type="match status" value="1"/>
</dbReference>
<evidence type="ECO:0000256" key="2">
    <source>
        <dbReference type="SAM" id="MobiDB-lite"/>
    </source>
</evidence>
<dbReference type="Pfam" id="PF13335">
    <property type="entry name" value="Mg_chelatase_C"/>
    <property type="match status" value="1"/>
</dbReference>
<dbReference type="InterPro" id="IPR000523">
    <property type="entry name" value="Mg_chelatse_chII-like_cat_dom"/>
</dbReference>
<reference evidence="4 5" key="1">
    <citation type="submission" date="2018-10" db="EMBL/GenBank/DDBJ databases">
        <title>Marmoricola sp. 4Q3S-7 whole genome shotgun sequence.</title>
        <authorList>
            <person name="Li F."/>
        </authorList>
    </citation>
    <scope>NUCLEOTIDE SEQUENCE [LARGE SCALE GENOMIC DNA]</scope>
    <source>
        <strain evidence="4 5">4Q3S-7</strain>
    </source>
</reference>
<dbReference type="PANTHER" id="PTHR32039">
    <property type="entry name" value="MAGNESIUM-CHELATASE SUBUNIT CHLI"/>
    <property type="match status" value="1"/>
</dbReference>
<dbReference type="GO" id="GO:0005524">
    <property type="term" value="F:ATP binding"/>
    <property type="evidence" value="ECO:0007669"/>
    <property type="project" value="UniProtKB-KW"/>
</dbReference>
<dbReference type="RefSeq" id="WP_121805942.1">
    <property type="nucleotide sequence ID" value="NZ_RDBE01000007.1"/>
</dbReference>
<keyword evidence="4" id="KW-0547">Nucleotide-binding</keyword>
<dbReference type="Gene3D" id="3.40.50.300">
    <property type="entry name" value="P-loop containing nucleotide triphosphate hydrolases"/>
    <property type="match status" value="1"/>
</dbReference>
<dbReference type="NCBIfam" id="TIGR00368">
    <property type="entry name" value="YifB family Mg chelatase-like AAA ATPase"/>
    <property type="match status" value="1"/>
</dbReference>
<dbReference type="InterPro" id="IPR003593">
    <property type="entry name" value="AAA+_ATPase"/>
</dbReference>
<evidence type="ECO:0000313" key="5">
    <source>
        <dbReference type="Proteomes" id="UP000281708"/>
    </source>
</evidence>
<feature type="region of interest" description="Disordered" evidence="2">
    <location>
        <begin position="528"/>
        <end position="547"/>
    </location>
</feature>
<dbReference type="PANTHER" id="PTHR32039:SF7">
    <property type="entry name" value="COMPETENCE PROTEIN COMM"/>
    <property type="match status" value="1"/>
</dbReference>
<dbReference type="SUPFAM" id="SSF54211">
    <property type="entry name" value="Ribosomal protein S5 domain 2-like"/>
    <property type="match status" value="1"/>
</dbReference>
<dbReference type="OrthoDB" id="9813147at2"/>